<dbReference type="PANTHER" id="PTHR42796">
    <property type="entry name" value="FUMARYLACETOACETATE HYDROLASE DOMAIN-CONTAINING PROTEIN 2A-RELATED"/>
    <property type="match status" value="1"/>
</dbReference>
<comment type="similarity">
    <text evidence="2">Belongs to the FAH family.</text>
</comment>
<gene>
    <name evidence="6" type="ORF">DBV39_02595</name>
</gene>
<dbReference type="InterPro" id="IPR036663">
    <property type="entry name" value="Fumarylacetoacetase_C_sf"/>
</dbReference>
<comment type="cofactor">
    <cofactor evidence="1">
        <name>Mg(2+)</name>
        <dbReference type="ChEBI" id="CHEBI:18420"/>
    </cofactor>
</comment>
<keyword evidence="7" id="KW-1185">Reference proteome</keyword>
<dbReference type="GO" id="GO:0016853">
    <property type="term" value="F:isomerase activity"/>
    <property type="evidence" value="ECO:0007669"/>
    <property type="project" value="UniProtKB-ARBA"/>
</dbReference>
<dbReference type="PANTHER" id="PTHR42796:SF4">
    <property type="entry name" value="FUMARYLACETOACETATE HYDROLASE DOMAIN-CONTAINING PROTEIN 2A"/>
    <property type="match status" value="1"/>
</dbReference>
<feature type="domain" description="Fumarylacetoacetase-like C-terminal" evidence="5">
    <location>
        <begin position="44"/>
        <end position="250"/>
    </location>
</feature>
<dbReference type="Pfam" id="PF01557">
    <property type="entry name" value="FAA_hydrolase"/>
    <property type="match status" value="1"/>
</dbReference>
<dbReference type="FunFam" id="3.90.850.10:FF:000002">
    <property type="entry name" value="2-hydroxyhepta-2,4-diene-1,7-dioate isomerase"/>
    <property type="match status" value="1"/>
</dbReference>
<dbReference type="SUPFAM" id="SSF56529">
    <property type="entry name" value="FAH"/>
    <property type="match status" value="1"/>
</dbReference>
<dbReference type="GO" id="GO:0016829">
    <property type="term" value="F:lyase activity"/>
    <property type="evidence" value="ECO:0007669"/>
    <property type="project" value="UniProtKB-KW"/>
</dbReference>
<dbReference type="OrthoDB" id="8582489at2"/>
<evidence type="ECO:0000313" key="7">
    <source>
        <dbReference type="Proteomes" id="UP000244571"/>
    </source>
</evidence>
<evidence type="ECO:0000256" key="4">
    <source>
        <dbReference type="ARBA" id="ARBA00022801"/>
    </source>
</evidence>
<evidence type="ECO:0000313" key="6">
    <source>
        <dbReference type="EMBL" id="AWB35585.1"/>
    </source>
</evidence>
<name>A0A2R4XP76_9BURK</name>
<proteinExistence type="inferred from homology"/>
<dbReference type="KEGG" id="boz:DBV39_02595"/>
<accession>A0A2R4XP76</accession>
<dbReference type="AlphaFoldDB" id="A0A2R4XP76"/>
<dbReference type="GO" id="GO:0016787">
    <property type="term" value="F:hydrolase activity"/>
    <property type="evidence" value="ECO:0007669"/>
    <property type="project" value="UniProtKB-KW"/>
</dbReference>
<keyword evidence="4" id="KW-0378">Hydrolase</keyword>
<dbReference type="Proteomes" id="UP000244571">
    <property type="component" value="Chromosome"/>
</dbReference>
<evidence type="ECO:0000259" key="5">
    <source>
        <dbReference type="Pfam" id="PF01557"/>
    </source>
</evidence>
<reference evidence="6 7" key="1">
    <citation type="submission" date="2018-04" db="EMBL/GenBank/DDBJ databases">
        <title>Bordetella sp. HZ20 isolated from seawater.</title>
        <authorList>
            <person name="Sun C."/>
        </authorList>
    </citation>
    <scope>NUCLEOTIDE SEQUENCE [LARGE SCALE GENOMIC DNA]</scope>
    <source>
        <strain evidence="6 7">HZ20</strain>
    </source>
</reference>
<dbReference type="Gene3D" id="3.90.850.10">
    <property type="entry name" value="Fumarylacetoacetase-like, C-terminal domain"/>
    <property type="match status" value="1"/>
</dbReference>
<evidence type="ECO:0000256" key="2">
    <source>
        <dbReference type="ARBA" id="ARBA00010211"/>
    </source>
</evidence>
<evidence type="ECO:0000256" key="1">
    <source>
        <dbReference type="ARBA" id="ARBA00001946"/>
    </source>
</evidence>
<keyword evidence="6" id="KW-0456">Lyase</keyword>
<dbReference type="GO" id="GO:0019752">
    <property type="term" value="P:carboxylic acid metabolic process"/>
    <property type="evidence" value="ECO:0007669"/>
    <property type="project" value="UniProtKB-ARBA"/>
</dbReference>
<organism evidence="6 7">
    <name type="scientific">Orrella marina</name>
    <dbReference type="NCBI Taxonomy" id="2163011"/>
    <lineage>
        <taxon>Bacteria</taxon>
        <taxon>Pseudomonadati</taxon>
        <taxon>Pseudomonadota</taxon>
        <taxon>Betaproteobacteria</taxon>
        <taxon>Burkholderiales</taxon>
        <taxon>Alcaligenaceae</taxon>
        <taxon>Orrella</taxon>
    </lineage>
</organism>
<keyword evidence="3" id="KW-0479">Metal-binding</keyword>
<dbReference type="InterPro" id="IPR051121">
    <property type="entry name" value="FAH"/>
</dbReference>
<sequence>MIELLGLGETALRQLGFVAAQADSRCFLDQSAWRIIAPLPNPGKIIGVGRNYGAHSQEGGMARQEEPRLFVKLSSSVIGPGEHIVSPASVHKLDWEVELAAVVGSVMRNMSVSECMQRVAGYTLLNDISAREFQFDVTPPQTTFAKSMDTFTPLGPCIVTCDEISDPGNLDLKCWVNDELVQDGSTSDMIFPVGYILSYISRFITLDPGDVIATGTPAGVGHFMKPPRYLQSGDRVRLFCPAIGELHNTVE</sequence>
<dbReference type="InterPro" id="IPR011234">
    <property type="entry name" value="Fumarylacetoacetase-like_C"/>
</dbReference>
<protein>
    <submittedName>
        <fullName evidence="6">Ureidoglycolate lyase</fullName>
    </submittedName>
</protein>
<evidence type="ECO:0000256" key="3">
    <source>
        <dbReference type="ARBA" id="ARBA00022723"/>
    </source>
</evidence>
<dbReference type="EMBL" id="CP028901">
    <property type="protein sequence ID" value="AWB35585.1"/>
    <property type="molecule type" value="Genomic_DNA"/>
</dbReference>
<dbReference type="GO" id="GO:0046872">
    <property type="term" value="F:metal ion binding"/>
    <property type="evidence" value="ECO:0007669"/>
    <property type="project" value="UniProtKB-KW"/>
</dbReference>